<feature type="region of interest" description="Disordered" evidence="1">
    <location>
        <begin position="1"/>
        <end position="44"/>
    </location>
</feature>
<dbReference type="AlphaFoldDB" id="A0A918Y8A0"/>
<evidence type="ECO:0000259" key="2">
    <source>
        <dbReference type="Pfam" id="PF05685"/>
    </source>
</evidence>
<feature type="compositionally biased region" description="Basic and acidic residues" evidence="1">
    <location>
        <begin position="1"/>
        <end position="11"/>
    </location>
</feature>
<organism evidence="3 4">
    <name type="scientific">Streptomyces naganishii JCM 4654</name>
    <dbReference type="NCBI Taxonomy" id="1306179"/>
    <lineage>
        <taxon>Bacteria</taxon>
        <taxon>Bacillati</taxon>
        <taxon>Actinomycetota</taxon>
        <taxon>Actinomycetes</taxon>
        <taxon>Kitasatosporales</taxon>
        <taxon>Streptomycetaceae</taxon>
        <taxon>Streptomyces</taxon>
    </lineage>
</organism>
<evidence type="ECO:0000313" key="3">
    <source>
        <dbReference type="EMBL" id="GHD93467.1"/>
    </source>
</evidence>
<dbReference type="PANTHER" id="PTHR35400">
    <property type="entry name" value="SLR1083 PROTEIN"/>
    <property type="match status" value="1"/>
</dbReference>
<evidence type="ECO:0000256" key="1">
    <source>
        <dbReference type="SAM" id="MobiDB-lite"/>
    </source>
</evidence>
<feature type="domain" description="Putative restriction endonuclease" evidence="2">
    <location>
        <begin position="61"/>
        <end position="223"/>
    </location>
</feature>
<dbReference type="Gene3D" id="3.90.1570.10">
    <property type="entry name" value="tt1808, chain A"/>
    <property type="match status" value="1"/>
</dbReference>
<dbReference type="SUPFAM" id="SSF52980">
    <property type="entry name" value="Restriction endonuclease-like"/>
    <property type="match status" value="1"/>
</dbReference>
<reference evidence="3" key="2">
    <citation type="submission" date="2020-09" db="EMBL/GenBank/DDBJ databases">
        <authorList>
            <person name="Sun Q."/>
            <person name="Ohkuma M."/>
        </authorList>
    </citation>
    <scope>NUCLEOTIDE SEQUENCE</scope>
    <source>
        <strain evidence="3">JCM 4654</strain>
    </source>
</reference>
<gene>
    <name evidence="3" type="ORF">GCM10010508_50450</name>
</gene>
<dbReference type="EMBL" id="BMVF01000015">
    <property type="protein sequence ID" value="GHD93467.1"/>
    <property type="molecule type" value="Genomic_DNA"/>
</dbReference>
<dbReference type="InterPro" id="IPR008538">
    <property type="entry name" value="Uma2"/>
</dbReference>
<dbReference type="CDD" id="cd06260">
    <property type="entry name" value="DUF820-like"/>
    <property type="match status" value="1"/>
</dbReference>
<dbReference type="Pfam" id="PF05685">
    <property type="entry name" value="Uma2"/>
    <property type="match status" value="1"/>
</dbReference>
<dbReference type="PANTHER" id="PTHR35400:SF3">
    <property type="entry name" value="SLL1072 PROTEIN"/>
    <property type="match status" value="1"/>
</dbReference>
<name>A0A918Y8A0_9ACTN</name>
<comment type="caution">
    <text evidence="3">The sequence shown here is derived from an EMBL/GenBank/DDBJ whole genome shotgun (WGS) entry which is preliminary data.</text>
</comment>
<accession>A0A918Y8A0</accession>
<keyword evidence="4" id="KW-1185">Reference proteome</keyword>
<reference evidence="3" key="1">
    <citation type="journal article" date="2014" name="Int. J. Syst. Evol. Microbiol.">
        <title>Complete genome sequence of Corynebacterium casei LMG S-19264T (=DSM 44701T), isolated from a smear-ripened cheese.</title>
        <authorList>
            <consortium name="US DOE Joint Genome Institute (JGI-PGF)"/>
            <person name="Walter F."/>
            <person name="Albersmeier A."/>
            <person name="Kalinowski J."/>
            <person name="Ruckert C."/>
        </authorList>
    </citation>
    <scope>NUCLEOTIDE SEQUENCE</scope>
    <source>
        <strain evidence="3">JCM 4654</strain>
    </source>
</reference>
<dbReference type="Proteomes" id="UP000608955">
    <property type="component" value="Unassembled WGS sequence"/>
</dbReference>
<proteinExistence type="predicted"/>
<dbReference type="InterPro" id="IPR011335">
    <property type="entry name" value="Restrct_endonuc-II-like"/>
</dbReference>
<dbReference type="InterPro" id="IPR012296">
    <property type="entry name" value="Nuclease_put_TT1808"/>
</dbReference>
<evidence type="ECO:0000313" key="4">
    <source>
        <dbReference type="Proteomes" id="UP000608955"/>
    </source>
</evidence>
<protein>
    <recommendedName>
        <fullName evidence="2">Putative restriction endonuclease domain-containing protein</fullName>
    </recommendedName>
</protein>
<sequence>MTDPRDSRGPLEPDAVNSRTSGSEGAGGRQRPPATRLSALTVSQDPEQSWDDLVRFWEEMEWPEGSKVEIIEGIVTVSPPPSEKHNDTAELLHERLYGALPAGRDWGVYQTLGLTCPESGSLYVPDLCVVPRAALRLGRRVHAGEAELVVEITSQSNANHDRIKKAHGYAVAGVPYYLLLDPWHSGRPTATLYGEPRGGTYRVLASVEYGDQLKLPEPFELVLDTGIFPCN</sequence>